<feature type="compositionally biased region" description="Polar residues" evidence="1">
    <location>
        <begin position="7"/>
        <end position="18"/>
    </location>
</feature>
<dbReference type="SUPFAM" id="SSF53474">
    <property type="entry name" value="alpha/beta-Hydrolases"/>
    <property type="match status" value="1"/>
</dbReference>
<dbReference type="RefSeq" id="WP_223982485.1">
    <property type="nucleotide sequence ID" value="NZ_CAJZAG010000002.1"/>
</dbReference>
<keyword evidence="3" id="KW-1185">Reference proteome</keyword>
<dbReference type="Proteomes" id="UP000706525">
    <property type="component" value="Unassembled WGS sequence"/>
</dbReference>
<accession>A0ABN7XXV2</accession>
<gene>
    <name evidence="2" type="ORF">LMG32289_00886</name>
</gene>
<dbReference type="EMBL" id="CAJZAG010000002">
    <property type="protein sequence ID" value="CAG9165939.1"/>
    <property type="molecule type" value="Genomic_DNA"/>
</dbReference>
<evidence type="ECO:0008006" key="4">
    <source>
        <dbReference type="Google" id="ProtNLM"/>
    </source>
</evidence>
<organism evidence="2 3">
    <name type="scientific">Cupriavidus pampae</name>
    <dbReference type="NCBI Taxonomy" id="659251"/>
    <lineage>
        <taxon>Bacteria</taxon>
        <taxon>Pseudomonadati</taxon>
        <taxon>Pseudomonadota</taxon>
        <taxon>Betaproteobacteria</taxon>
        <taxon>Burkholderiales</taxon>
        <taxon>Burkholderiaceae</taxon>
        <taxon>Cupriavidus</taxon>
    </lineage>
</organism>
<evidence type="ECO:0000313" key="3">
    <source>
        <dbReference type="Proteomes" id="UP000706525"/>
    </source>
</evidence>
<feature type="compositionally biased region" description="Polar residues" evidence="1">
    <location>
        <begin position="433"/>
        <end position="442"/>
    </location>
</feature>
<evidence type="ECO:0000313" key="2">
    <source>
        <dbReference type="EMBL" id="CAG9165939.1"/>
    </source>
</evidence>
<dbReference type="InterPro" id="IPR029058">
    <property type="entry name" value="AB_hydrolase_fold"/>
</dbReference>
<comment type="caution">
    <text evidence="2">The sequence shown here is derived from an EMBL/GenBank/DDBJ whole genome shotgun (WGS) entry which is preliminary data.</text>
</comment>
<protein>
    <recommendedName>
        <fullName evidence="4">Type III effector protein</fullName>
    </recommendedName>
</protein>
<proteinExistence type="predicted"/>
<feature type="region of interest" description="Disordered" evidence="1">
    <location>
        <begin position="1"/>
        <end position="105"/>
    </location>
</feature>
<name>A0ABN7XXV2_9BURK</name>
<feature type="compositionally biased region" description="Basic and acidic residues" evidence="1">
    <location>
        <begin position="49"/>
        <end position="63"/>
    </location>
</feature>
<feature type="region of interest" description="Disordered" evidence="1">
    <location>
        <begin position="417"/>
        <end position="443"/>
    </location>
</feature>
<sequence length="465" mass="49231">MPPFLKSTLQSLRIGTQDRTAEPGPDARGPNRPANPAGKQRGVSASLSHLHDLARLRQARGDTSDVVAQSASRRRPLPGGTPSAERAKVNTLPSGPKIDASGDPTTSIDALNGSDLDALAVALHLAEPGATGNKASNTIAIRQRLLSVANDLDNNLVDHDKSFLDHPATIGKLSGAEIEELRQLMDLTHMSVKSRTIPGPNGPHAMLEVFFNGTQNFRDVRQDLNTAIGRAGQVDRGARRIGELMSAMLAPNGNASLVSVIGISMGGGSAQIFTASVDSRVALSMRPAVVLLDPALLNNRQAKLAVEGGTRPVDFSQPRGVAVTLDYAPASQRGLMSKMKTVGFHSPGLVRLKLGLVDQDGQRYGDSRPRPAPIGLGYHGRDGYYTEALRRFAGGEEPQRAPMTAFTVTRPPAMAAGATSATFRPPRPPQVSHVGQSASPSRPAQIDVGEARLLADFQYLAPLIK</sequence>
<reference evidence="2 3" key="1">
    <citation type="submission" date="2021-08" db="EMBL/GenBank/DDBJ databases">
        <authorList>
            <person name="Peeters C."/>
        </authorList>
    </citation>
    <scope>NUCLEOTIDE SEQUENCE [LARGE SCALE GENOMIC DNA]</scope>
    <source>
        <strain evidence="2 3">LMG 32289</strain>
    </source>
</reference>
<evidence type="ECO:0000256" key="1">
    <source>
        <dbReference type="SAM" id="MobiDB-lite"/>
    </source>
</evidence>